<dbReference type="InterPro" id="IPR018445">
    <property type="entry name" value="Put_Phosphate_transp_reg"/>
</dbReference>
<dbReference type="Proteomes" id="UP001319045">
    <property type="component" value="Chromosome"/>
</dbReference>
<evidence type="ECO:0000313" key="3">
    <source>
        <dbReference type="Proteomes" id="UP001319045"/>
    </source>
</evidence>
<evidence type="ECO:0000256" key="1">
    <source>
        <dbReference type="ARBA" id="ARBA00008591"/>
    </source>
</evidence>
<gene>
    <name evidence="2" type="ORF">prwr041_06350</name>
</gene>
<accession>A0ABM7NW51</accession>
<dbReference type="PANTHER" id="PTHR37298:SF1">
    <property type="entry name" value="UPF0111 PROTEIN YKAA"/>
    <property type="match status" value="1"/>
</dbReference>
<name>A0ABM7NW51_9BACT</name>
<sequence>MMNNSFFSKFGPKEPKFFDYLEQVSEILLAASDMLQGALDSKTGEERMEFFRKIKEKERLGDELSHKIFEELSSSFITPFDREDIHLLADKLDDVIDRVNSCAKRIAIYNPKKNNPYEKSLGEIVKRDAECIYGAMGELASIRKNASKLKQNCKTLHDLENEADDVYETAIINLFEDEKDGIELIKMKEILNELEKTTDAAEHVGKILRTIIVKYA</sequence>
<evidence type="ECO:0000313" key="2">
    <source>
        <dbReference type="EMBL" id="BCS84742.1"/>
    </source>
</evidence>
<dbReference type="Pfam" id="PF01865">
    <property type="entry name" value="PhoU_div"/>
    <property type="match status" value="1"/>
</dbReference>
<dbReference type="Gene3D" id="1.20.58.220">
    <property type="entry name" value="Phosphate transport system protein phou homolog 2, domain 2"/>
    <property type="match status" value="1"/>
</dbReference>
<dbReference type="InterPro" id="IPR052912">
    <property type="entry name" value="UPF0111_domain"/>
</dbReference>
<organism evidence="2 3">
    <name type="scientific">Prevotella herbatica</name>
    <dbReference type="NCBI Taxonomy" id="2801997"/>
    <lineage>
        <taxon>Bacteria</taxon>
        <taxon>Pseudomonadati</taxon>
        <taxon>Bacteroidota</taxon>
        <taxon>Bacteroidia</taxon>
        <taxon>Bacteroidales</taxon>
        <taxon>Prevotellaceae</taxon>
        <taxon>Prevotella</taxon>
    </lineage>
</organism>
<comment type="similarity">
    <text evidence="1">Belongs to the UPF0111 family.</text>
</comment>
<dbReference type="PANTHER" id="PTHR37298">
    <property type="entry name" value="UPF0111 PROTEIN YKAA"/>
    <property type="match status" value="1"/>
</dbReference>
<evidence type="ECO:0008006" key="4">
    <source>
        <dbReference type="Google" id="ProtNLM"/>
    </source>
</evidence>
<proteinExistence type="inferred from homology"/>
<dbReference type="InterPro" id="IPR038078">
    <property type="entry name" value="PhoU-like_sf"/>
</dbReference>
<dbReference type="EMBL" id="AP024484">
    <property type="protein sequence ID" value="BCS84742.1"/>
    <property type="molecule type" value="Genomic_DNA"/>
</dbReference>
<protein>
    <recommendedName>
        <fullName evidence="4">DUF47 domain-containing protein</fullName>
    </recommendedName>
</protein>
<reference evidence="2 3" key="1">
    <citation type="journal article" date="2022" name="Int. J. Syst. Evol. Microbiol.">
        <title>Prevotella herbatica sp. nov., a plant polysaccharide-decomposing anaerobic bacterium isolated from a methanogenic reactor.</title>
        <authorList>
            <person name="Uek A."/>
            <person name="Tonouchi A."/>
            <person name="Kaku N."/>
            <person name="Ueki K."/>
        </authorList>
    </citation>
    <scope>NUCLEOTIDE SEQUENCE [LARGE SCALE GENOMIC DNA]</scope>
    <source>
        <strain evidence="2 3">WR041</strain>
    </source>
</reference>
<keyword evidence="3" id="KW-1185">Reference proteome</keyword>